<name>A0AAU9P8Q6_9ASTR</name>
<organism evidence="1 2">
    <name type="scientific">Lactuca virosa</name>
    <dbReference type="NCBI Taxonomy" id="75947"/>
    <lineage>
        <taxon>Eukaryota</taxon>
        <taxon>Viridiplantae</taxon>
        <taxon>Streptophyta</taxon>
        <taxon>Embryophyta</taxon>
        <taxon>Tracheophyta</taxon>
        <taxon>Spermatophyta</taxon>
        <taxon>Magnoliopsida</taxon>
        <taxon>eudicotyledons</taxon>
        <taxon>Gunneridae</taxon>
        <taxon>Pentapetalae</taxon>
        <taxon>asterids</taxon>
        <taxon>campanulids</taxon>
        <taxon>Asterales</taxon>
        <taxon>Asteraceae</taxon>
        <taxon>Cichorioideae</taxon>
        <taxon>Cichorieae</taxon>
        <taxon>Lactucinae</taxon>
        <taxon>Lactuca</taxon>
    </lineage>
</organism>
<reference evidence="1 2" key="1">
    <citation type="submission" date="2022-01" db="EMBL/GenBank/DDBJ databases">
        <authorList>
            <person name="Xiong W."/>
            <person name="Schranz E."/>
        </authorList>
    </citation>
    <scope>NUCLEOTIDE SEQUENCE [LARGE SCALE GENOMIC DNA]</scope>
</reference>
<keyword evidence="2" id="KW-1185">Reference proteome</keyword>
<accession>A0AAU9P8Q6</accession>
<dbReference type="EMBL" id="CAKMRJ010005523">
    <property type="protein sequence ID" value="CAH1446534.1"/>
    <property type="molecule type" value="Genomic_DNA"/>
</dbReference>
<proteinExistence type="predicted"/>
<evidence type="ECO:0000313" key="2">
    <source>
        <dbReference type="Proteomes" id="UP001157418"/>
    </source>
</evidence>
<gene>
    <name evidence="1" type="ORF">LVIROSA_LOCUS32220</name>
</gene>
<dbReference type="Proteomes" id="UP001157418">
    <property type="component" value="Unassembled WGS sequence"/>
</dbReference>
<sequence>MPIGFEFLVEENNKRQWCRSVALSISLNQFTAMKTFKVAPYGAYFRFGINPRLDVKTLNYLMDIKL</sequence>
<dbReference type="AlphaFoldDB" id="A0AAU9P8Q6"/>
<comment type="caution">
    <text evidence="1">The sequence shown here is derived from an EMBL/GenBank/DDBJ whole genome shotgun (WGS) entry which is preliminary data.</text>
</comment>
<evidence type="ECO:0000313" key="1">
    <source>
        <dbReference type="EMBL" id="CAH1446534.1"/>
    </source>
</evidence>
<protein>
    <submittedName>
        <fullName evidence="1">Uncharacterized protein</fullName>
    </submittedName>
</protein>